<proteinExistence type="predicted"/>
<evidence type="ECO:0000256" key="1">
    <source>
        <dbReference type="SAM" id="MobiDB-lite"/>
    </source>
</evidence>
<accession>A0AAU8LRL4</accession>
<sequence>MKRIPLLLFALFAFALASYVDVASAQPSYFTPQPRNNYGYTPSIPGNNYPYVEPQRNEWVACVYNQADRPRPVQVLWYGQRGVKERCTQTITIQPGSSAVFRCQFRRSPPRTQLVAYGLRSGNVLINTWINSKVNNGRRECGRRNSSTIVGQGRNLQVVSGKPQYRPNYQPNYRGYPGYRGR</sequence>
<evidence type="ECO:0000313" key="3">
    <source>
        <dbReference type="EMBL" id="XCN71898.1"/>
    </source>
</evidence>
<dbReference type="EMBL" id="CP159373">
    <property type="protein sequence ID" value="XCN71898.1"/>
    <property type="molecule type" value="Genomic_DNA"/>
</dbReference>
<keyword evidence="2" id="KW-0732">Signal</keyword>
<gene>
    <name evidence="3" type="ORF">Q3M24_16535</name>
</gene>
<feature type="signal peptide" evidence="2">
    <location>
        <begin position="1"/>
        <end position="25"/>
    </location>
</feature>
<organism evidence="3">
    <name type="scientific">Candidatus Electrothrix aestuarii</name>
    <dbReference type="NCBI Taxonomy" id="3062594"/>
    <lineage>
        <taxon>Bacteria</taxon>
        <taxon>Pseudomonadati</taxon>
        <taxon>Thermodesulfobacteriota</taxon>
        <taxon>Desulfobulbia</taxon>
        <taxon>Desulfobulbales</taxon>
        <taxon>Desulfobulbaceae</taxon>
        <taxon>Candidatus Electrothrix</taxon>
    </lineage>
</organism>
<dbReference type="AlphaFoldDB" id="A0AAU8LRL4"/>
<feature type="chain" id="PRO_5043616702" description="Ig-like domain-containing protein" evidence="2">
    <location>
        <begin position="26"/>
        <end position="182"/>
    </location>
</feature>
<reference evidence="3" key="2">
    <citation type="submission" date="2024-06" db="EMBL/GenBank/DDBJ databases">
        <authorList>
            <person name="Plum-Jensen L.E."/>
            <person name="Schramm A."/>
            <person name="Marshall I.P.G."/>
        </authorList>
    </citation>
    <scope>NUCLEOTIDE SEQUENCE</scope>
    <source>
        <strain evidence="3">Rat1</strain>
    </source>
</reference>
<reference evidence="3" key="1">
    <citation type="journal article" date="2024" name="Syst. Appl. Microbiol.">
        <title>First single-strain enrichments of Electrothrix cable bacteria, description of E. aestuarii sp. nov. and E. rattekaaiensis sp. nov., and proposal of a cable bacteria taxonomy following the rules of the SeqCode.</title>
        <authorList>
            <person name="Plum-Jensen L.E."/>
            <person name="Schramm A."/>
            <person name="Marshall I.P.G."/>
        </authorList>
    </citation>
    <scope>NUCLEOTIDE SEQUENCE</scope>
    <source>
        <strain evidence="3">Rat1</strain>
    </source>
</reference>
<dbReference type="KEGG" id="eaj:Q3M24_16535"/>
<evidence type="ECO:0008006" key="4">
    <source>
        <dbReference type="Google" id="ProtNLM"/>
    </source>
</evidence>
<protein>
    <recommendedName>
        <fullName evidence="4">Ig-like domain-containing protein</fullName>
    </recommendedName>
</protein>
<evidence type="ECO:0000256" key="2">
    <source>
        <dbReference type="SAM" id="SignalP"/>
    </source>
</evidence>
<name>A0AAU8LRL4_9BACT</name>
<feature type="region of interest" description="Disordered" evidence="1">
    <location>
        <begin position="161"/>
        <end position="182"/>
    </location>
</feature>